<sequence>MPKAVRKSTRSSTRSHPVKEPINRGRRRRESTQPPTPKPTHRVKKRSILSFLDRSSEEIEADCNRKTRILSLSAELVKRINSYLPLDSAVCFSLTCKEALRVLGPGSWMQLKKYGWQVQSWNNPPPAESFPQLLSRDCRDILSFCDICFTLHPPIKPPRSHRVTRLTKKCLGQWAVIDYLPSDAEHGYFPLYSHIEEAMSSSSAFASKGTFGEPIDLLSGDFTISKPNLTWSMSSAGSRIDGNLILKHIHTFRTSKAKPLQASDILPLEVRICPHQSTTTSLPERSRYIKTKELNGPLFTHAILSALPTRTTKSSNSSCFAKPSPSEQQQMDAASAGENILFTCRSCPTKFQIRTSRDTKQLNITTWHNFGRDFLHAAKYWKCFVRREGEFLGRDKRNDEWWSSSKTFPDFRHE</sequence>
<reference evidence="2 3" key="1">
    <citation type="journal article" date="2018" name="Front. Microbiol.">
        <title>Genome-Wide Analysis of Corynespora cassiicola Leaf Fall Disease Putative Effectors.</title>
        <authorList>
            <person name="Lopez D."/>
            <person name="Ribeiro S."/>
            <person name="Label P."/>
            <person name="Fumanal B."/>
            <person name="Venisse J.S."/>
            <person name="Kohler A."/>
            <person name="de Oliveira R.R."/>
            <person name="Labutti K."/>
            <person name="Lipzen A."/>
            <person name="Lail K."/>
            <person name="Bauer D."/>
            <person name="Ohm R.A."/>
            <person name="Barry K.W."/>
            <person name="Spatafora J."/>
            <person name="Grigoriev I.V."/>
            <person name="Martin F.M."/>
            <person name="Pujade-Renaud V."/>
        </authorList>
    </citation>
    <scope>NUCLEOTIDE SEQUENCE [LARGE SCALE GENOMIC DNA]</scope>
    <source>
        <strain evidence="2 3">Philippines</strain>
    </source>
</reference>
<keyword evidence="3" id="KW-1185">Reference proteome</keyword>
<organism evidence="2 3">
    <name type="scientific">Corynespora cassiicola Philippines</name>
    <dbReference type="NCBI Taxonomy" id="1448308"/>
    <lineage>
        <taxon>Eukaryota</taxon>
        <taxon>Fungi</taxon>
        <taxon>Dikarya</taxon>
        <taxon>Ascomycota</taxon>
        <taxon>Pezizomycotina</taxon>
        <taxon>Dothideomycetes</taxon>
        <taxon>Pleosporomycetidae</taxon>
        <taxon>Pleosporales</taxon>
        <taxon>Corynesporascaceae</taxon>
        <taxon>Corynespora</taxon>
    </lineage>
</organism>
<evidence type="ECO:0000256" key="1">
    <source>
        <dbReference type="SAM" id="MobiDB-lite"/>
    </source>
</evidence>
<dbReference type="EMBL" id="KZ678132">
    <property type="protein sequence ID" value="PSN70396.1"/>
    <property type="molecule type" value="Genomic_DNA"/>
</dbReference>
<dbReference type="OrthoDB" id="3766406at2759"/>
<evidence type="ECO:0000313" key="2">
    <source>
        <dbReference type="EMBL" id="PSN70396.1"/>
    </source>
</evidence>
<accession>A0A2T2NYP2</accession>
<protein>
    <recommendedName>
        <fullName evidence="4">F-box domain-containing protein</fullName>
    </recommendedName>
</protein>
<gene>
    <name evidence="2" type="ORF">BS50DRAFT_585826</name>
</gene>
<name>A0A2T2NYP2_CORCC</name>
<proteinExistence type="predicted"/>
<evidence type="ECO:0008006" key="4">
    <source>
        <dbReference type="Google" id="ProtNLM"/>
    </source>
</evidence>
<dbReference type="Proteomes" id="UP000240883">
    <property type="component" value="Unassembled WGS sequence"/>
</dbReference>
<evidence type="ECO:0000313" key="3">
    <source>
        <dbReference type="Proteomes" id="UP000240883"/>
    </source>
</evidence>
<dbReference type="AlphaFoldDB" id="A0A2T2NYP2"/>
<feature type="region of interest" description="Disordered" evidence="1">
    <location>
        <begin position="1"/>
        <end position="44"/>
    </location>
</feature>